<dbReference type="InterPro" id="IPR001080">
    <property type="entry name" value="3Fe4S_ferredoxin"/>
</dbReference>
<dbReference type="EMBL" id="VIWT01000001">
    <property type="protein sequence ID" value="TWF97033.1"/>
    <property type="molecule type" value="Genomic_DNA"/>
</dbReference>
<dbReference type="GO" id="GO:0051538">
    <property type="term" value="F:3 iron, 4 sulfur cluster binding"/>
    <property type="evidence" value="ECO:0007669"/>
    <property type="project" value="UniProtKB-KW"/>
</dbReference>
<organism evidence="9 10">
    <name type="scientific">Kitasatospora viridis</name>
    <dbReference type="NCBI Taxonomy" id="281105"/>
    <lineage>
        <taxon>Bacteria</taxon>
        <taxon>Bacillati</taxon>
        <taxon>Actinomycetota</taxon>
        <taxon>Actinomycetes</taxon>
        <taxon>Kitasatosporales</taxon>
        <taxon>Streptomycetaceae</taxon>
        <taxon>Kitasatospora</taxon>
    </lineage>
</organism>
<keyword evidence="3 8" id="KW-0479">Metal-binding</keyword>
<accession>A0A561UCE9</accession>
<evidence type="ECO:0000313" key="9">
    <source>
        <dbReference type="EMBL" id="TWF97033.1"/>
    </source>
</evidence>
<dbReference type="GO" id="GO:0005506">
    <property type="term" value="F:iron ion binding"/>
    <property type="evidence" value="ECO:0007669"/>
    <property type="project" value="UniProtKB-UniRule"/>
</dbReference>
<dbReference type="PANTHER" id="PTHR36923">
    <property type="entry name" value="FERREDOXIN"/>
    <property type="match status" value="1"/>
</dbReference>
<protein>
    <recommendedName>
        <fullName evidence="8">Ferredoxin</fullName>
    </recommendedName>
</protein>
<keyword evidence="7" id="KW-0003">3Fe-4S</keyword>
<comment type="function">
    <text evidence="8">Ferredoxins are iron-sulfur proteins that transfer electrons in a wide variety of metabolic reactions.</text>
</comment>
<dbReference type="AlphaFoldDB" id="A0A561UCE9"/>
<dbReference type="PANTHER" id="PTHR36923:SF3">
    <property type="entry name" value="FERREDOXIN"/>
    <property type="match status" value="1"/>
</dbReference>
<keyword evidence="4 8" id="KW-0249">Electron transport</keyword>
<comment type="caution">
    <text evidence="9">The sequence shown here is derived from an EMBL/GenBank/DDBJ whole genome shotgun (WGS) entry which is preliminary data.</text>
</comment>
<keyword evidence="5 8" id="KW-0408">Iron</keyword>
<evidence type="ECO:0000256" key="4">
    <source>
        <dbReference type="ARBA" id="ARBA00022982"/>
    </source>
</evidence>
<name>A0A561UCE9_9ACTN</name>
<dbReference type="Pfam" id="PF13370">
    <property type="entry name" value="Fer4_13"/>
    <property type="match status" value="1"/>
</dbReference>
<evidence type="ECO:0000256" key="7">
    <source>
        <dbReference type="ARBA" id="ARBA00023291"/>
    </source>
</evidence>
<keyword evidence="10" id="KW-1185">Reference proteome</keyword>
<dbReference type="Gene3D" id="3.30.70.20">
    <property type="match status" value="1"/>
</dbReference>
<keyword evidence="6 8" id="KW-0411">Iron-sulfur</keyword>
<evidence type="ECO:0000313" key="10">
    <source>
        <dbReference type="Proteomes" id="UP000317940"/>
    </source>
</evidence>
<keyword evidence="2 8" id="KW-0813">Transport</keyword>
<dbReference type="Proteomes" id="UP000317940">
    <property type="component" value="Unassembled WGS sequence"/>
</dbReference>
<evidence type="ECO:0000256" key="5">
    <source>
        <dbReference type="ARBA" id="ARBA00023004"/>
    </source>
</evidence>
<dbReference type="PRINTS" id="PR00352">
    <property type="entry name" value="3FE4SFRDOXIN"/>
</dbReference>
<evidence type="ECO:0000256" key="6">
    <source>
        <dbReference type="ARBA" id="ARBA00023014"/>
    </source>
</evidence>
<evidence type="ECO:0000256" key="2">
    <source>
        <dbReference type="ARBA" id="ARBA00022448"/>
    </source>
</evidence>
<evidence type="ECO:0000256" key="3">
    <source>
        <dbReference type="ARBA" id="ARBA00022723"/>
    </source>
</evidence>
<reference evidence="9 10" key="1">
    <citation type="submission" date="2019-06" db="EMBL/GenBank/DDBJ databases">
        <title>Sequencing the genomes of 1000 actinobacteria strains.</title>
        <authorList>
            <person name="Klenk H.-P."/>
        </authorList>
    </citation>
    <scope>NUCLEOTIDE SEQUENCE [LARGE SCALE GENOMIC DNA]</scope>
    <source>
        <strain evidence="9 10">DSM 44826</strain>
    </source>
</reference>
<evidence type="ECO:0000256" key="1">
    <source>
        <dbReference type="ARBA" id="ARBA00001927"/>
    </source>
</evidence>
<sequence>MTAVEVVVDRLRCAGAGQCARTLPEVFDQRPSDGRVLVLDPAPPAALLERLTDAEDGCPVQAIRLVRRAG</sequence>
<gene>
    <name evidence="9" type="ORF">FHX73_11808</name>
</gene>
<comment type="cofactor">
    <cofactor evidence="1">
        <name>[3Fe-4S] cluster</name>
        <dbReference type="ChEBI" id="CHEBI:21137"/>
    </cofactor>
</comment>
<proteinExistence type="predicted"/>
<dbReference type="InterPro" id="IPR051269">
    <property type="entry name" value="Fe-S_cluster_ET"/>
</dbReference>
<dbReference type="SUPFAM" id="SSF54862">
    <property type="entry name" value="4Fe-4S ferredoxins"/>
    <property type="match status" value="1"/>
</dbReference>
<evidence type="ECO:0000256" key="8">
    <source>
        <dbReference type="RuleBase" id="RU368020"/>
    </source>
</evidence>
<dbReference type="RefSeq" id="WP_170304831.1">
    <property type="nucleotide sequence ID" value="NZ_BAAAMZ010000043.1"/>
</dbReference>
<dbReference type="GO" id="GO:0009055">
    <property type="term" value="F:electron transfer activity"/>
    <property type="evidence" value="ECO:0007669"/>
    <property type="project" value="UniProtKB-UniRule"/>
</dbReference>